<dbReference type="RefSeq" id="WP_113975333.1">
    <property type="nucleotide sequence ID" value="NZ_CP107943.1"/>
</dbReference>
<proteinExistence type="predicted"/>
<sequence>MTGPGEWGDDGLAEGVDRPVPPVTLLFDAADDAAVTRALLDAGDPATGAITVHPTPGAAGSDGVAHAVLVALGCSPRRLSEQRVSGAETAWQAATAWVVALEIEQVIVLRAHRLAASAIERLLVLRRYTGVRLVLVCHGCAPTVVGEILPPQVAHRVITDVGDALSGVAVRAESAPIAFEAVLPPVPDADVTSFRADCFRSLSAADFARVDAVYRRGMAAACRWMATVPIGETPTGLELPQHLRSLFPVGLSPREMADGAALLASRYTPHELRTLAAGLLCVAAPRVDVRLPARFGDHAVVQRFLAELVIESPSRRHTLTLVRGAQAGCLLHGLLLETPPSLFIGTGPGLSTVAVTGEVVAAILAGTASPVHAAAVATALFTAFPSPTLNVIPISALSADAAVLTVPAGGSRPPSRDRLPRRTCVVAVPAPARPLLHAARVFARLRGTPTDRALLGGGVGLLSRHLHPVAEACGISLPVTSSADSSWHTQVVAWWVGANLHHRGDWTVRDPTQGSR</sequence>
<organism evidence="1 2">
    <name type="scientific">Nocardia puris</name>
    <dbReference type="NCBI Taxonomy" id="208602"/>
    <lineage>
        <taxon>Bacteria</taxon>
        <taxon>Bacillati</taxon>
        <taxon>Actinomycetota</taxon>
        <taxon>Actinomycetes</taxon>
        <taxon>Mycobacteriales</taxon>
        <taxon>Nocardiaceae</taxon>
        <taxon>Nocardia</taxon>
    </lineage>
</organism>
<keyword evidence="2" id="KW-1185">Reference proteome</keyword>
<dbReference type="Proteomes" id="UP000252586">
    <property type="component" value="Unassembled WGS sequence"/>
</dbReference>
<dbReference type="AlphaFoldDB" id="A0A366D5E8"/>
<dbReference type="STRING" id="1210090.GCA_001613185_03152"/>
<protein>
    <submittedName>
        <fullName evidence="1">Uncharacterized protein</fullName>
    </submittedName>
</protein>
<reference evidence="1 2" key="1">
    <citation type="submission" date="2018-06" db="EMBL/GenBank/DDBJ databases">
        <title>Genomic Encyclopedia of Type Strains, Phase IV (KMG-IV): sequencing the most valuable type-strain genomes for metagenomic binning, comparative biology and taxonomic classification.</title>
        <authorList>
            <person name="Goeker M."/>
        </authorList>
    </citation>
    <scope>NUCLEOTIDE SEQUENCE [LARGE SCALE GENOMIC DNA]</scope>
    <source>
        <strain evidence="1 2">DSM 44599</strain>
    </source>
</reference>
<accession>A0A366D5E8</accession>
<dbReference type="OrthoDB" id="4504263at2"/>
<dbReference type="EMBL" id="QNRE01000015">
    <property type="protein sequence ID" value="RBO85196.1"/>
    <property type="molecule type" value="Genomic_DNA"/>
</dbReference>
<evidence type="ECO:0000313" key="2">
    <source>
        <dbReference type="Proteomes" id="UP000252586"/>
    </source>
</evidence>
<name>A0A366D5E8_9NOCA</name>
<gene>
    <name evidence="1" type="ORF">DFR74_11544</name>
</gene>
<comment type="caution">
    <text evidence="1">The sequence shown here is derived from an EMBL/GenBank/DDBJ whole genome shotgun (WGS) entry which is preliminary data.</text>
</comment>
<evidence type="ECO:0000313" key="1">
    <source>
        <dbReference type="EMBL" id="RBO85196.1"/>
    </source>
</evidence>